<dbReference type="EMBL" id="JASBWS010000005">
    <property type="protein sequence ID" value="KAJ9115691.1"/>
    <property type="molecule type" value="Genomic_DNA"/>
</dbReference>
<protein>
    <submittedName>
        <fullName evidence="1">Uncharacterized protein</fullName>
    </submittedName>
</protein>
<evidence type="ECO:0000313" key="1">
    <source>
        <dbReference type="EMBL" id="KAJ9115691.1"/>
    </source>
</evidence>
<evidence type="ECO:0000313" key="2">
    <source>
        <dbReference type="Proteomes" id="UP001230649"/>
    </source>
</evidence>
<reference evidence="1" key="1">
    <citation type="submission" date="2023-04" db="EMBL/GenBank/DDBJ databases">
        <title>Draft Genome sequencing of Naganishia species isolated from polar environments using Oxford Nanopore Technology.</title>
        <authorList>
            <person name="Leo P."/>
            <person name="Venkateswaran K."/>
        </authorList>
    </citation>
    <scope>NUCLEOTIDE SEQUENCE</scope>
    <source>
        <strain evidence="1">MNA-CCFEE 5262</strain>
    </source>
</reference>
<organism evidence="1 2">
    <name type="scientific">Naganishia adeliensis</name>
    <dbReference type="NCBI Taxonomy" id="92952"/>
    <lineage>
        <taxon>Eukaryota</taxon>
        <taxon>Fungi</taxon>
        <taxon>Dikarya</taxon>
        <taxon>Basidiomycota</taxon>
        <taxon>Agaricomycotina</taxon>
        <taxon>Tremellomycetes</taxon>
        <taxon>Filobasidiales</taxon>
        <taxon>Filobasidiaceae</taxon>
        <taxon>Naganishia</taxon>
    </lineage>
</organism>
<comment type="caution">
    <text evidence="1">The sequence shown here is derived from an EMBL/GenBank/DDBJ whole genome shotgun (WGS) entry which is preliminary data.</text>
</comment>
<keyword evidence="2" id="KW-1185">Reference proteome</keyword>
<accession>A0ACC2WY14</accession>
<name>A0ACC2WY14_9TREE</name>
<sequence>MAAPTSAPAVPSTNGDAQKKAAKSKNALRRQKAKAKKAHGESQSDREGSVATTGYATTDVETDNEGHASLVTPSTSVDNLTIDTSDPAYAEYAKIMDKFQGTDAEDENKEQDDGPKKAEIIYSDEEDDDEDEREQAMANAQKMSKKKRRQAAKLSVAELKTLVSKPEVVEWFDTDARDPRLLVGLKSYRNTVPVPVHWSQKREYLQGKRGIEKPPFQLPPWIADTGIADQRDAVKEKEAGMSLKQKTRERVQPKMGKIDIDYQKLHDAFFKYQTKPKMSRFGEAYYEGKELETDLRMKKPGELSEELKEALSIPPLAPPPWLIAMQRYGPPPSYPNLRIPGLNAPIPPGAQWGFHPGGWGRPPVDEFQRPLYGDPFGVLGDQTQGNSDDVEKDLWGTLEPEAEESEEEEEEEEEEEDILDSGHAPDEGFQTPSGLATPSGLNSVTSTVPGGLATPDFLQLRKESRAESDVSATPVPRDLYQVIPERQVSSSGFMGSSTAYDVSAVNAPGSGARVLGQEDRGTKRKADAAVSIDPEALEGMSQEQLQAQYDASRTASSKVHVPGADANRSEFDDVIAKESAKRTRTREKERERGGREKEKFKF</sequence>
<gene>
    <name evidence="1" type="ORF">QFC20_001018</name>
</gene>
<proteinExistence type="predicted"/>
<dbReference type="Proteomes" id="UP001230649">
    <property type="component" value="Unassembled WGS sequence"/>
</dbReference>